<dbReference type="NCBIfam" id="TIGR03026">
    <property type="entry name" value="NDP-sugDHase"/>
    <property type="match status" value="1"/>
</dbReference>
<dbReference type="Pfam" id="PF03720">
    <property type="entry name" value="UDPG_MGDP_dh_C"/>
    <property type="match status" value="1"/>
</dbReference>
<reference evidence="5 6" key="1">
    <citation type="submission" date="2011-12" db="EMBL/GenBank/DDBJ databases">
        <title>Complete sequence of Mycobacterium rhodesiae NBB3.</title>
        <authorList>
            <consortium name="US DOE Joint Genome Institute"/>
            <person name="Lucas S."/>
            <person name="Han J."/>
            <person name="Lapidus A."/>
            <person name="Cheng J.-F."/>
            <person name="Goodwin L."/>
            <person name="Pitluck S."/>
            <person name="Peters L."/>
            <person name="Mikhailova N."/>
            <person name="Gu W."/>
            <person name="Detter J.C."/>
            <person name="Han C."/>
            <person name="Tapia R."/>
            <person name="Land M."/>
            <person name="Hauser L."/>
            <person name="Kyrpides N."/>
            <person name="Ivanova N."/>
            <person name="Pagani I."/>
            <person name="Mattes T."/>
            <person name="Holmes A."/>
            <person name="Rutledge P."/>
            <person name="Paulsen I."/>
            <person name="Coleman N."/>
            <person name="Woyke T."/>
        </authorList>
    </citation>
    <scope>NUCLEOTIDE SEQUENCE [LARGE SCALE GENOMIC DNA]</scope>
    <source>
        <strain evidence="5 6">NBB3</strain>
    </source>
</reference>
<gene>
    <name evidence="5" type="ordered locus">MycrhN_1278</name>
</gene>
<dbReference type="GO" id="GO:0000271">
    <property type="term" value="P:polysaccharide biosynthetic process"/>
    <property type="evidence" value="ECO:0007669"/>
    <property type="project" value="InterPro"/>
</dbReference>
<dbReference type="Pfam" id="PF03721">
    <property type="entry name" value="UDPG_MGDP_dh_N"/>
    <property type="match status" value="1"/>
</dbReference>
<dbReference type="GO" id="GO:0051287">
    <property type="term" value="F:NAD binding"/>
    <property type="evidence" value="ECO:0007669"/>
    <property type="project" value="InterPro"/>
</dbReference>
<dbReference type="RefSeq" id="WP_014209714.1">
    <property type="nucleotide sequence ID" value="NC_016604.1"/>
</dbReference>
<dbReference type="SUPFAM" id="SSF51735">
    <property type="entry name" value="NAD(P)-binding Rossmann-fold domains"/>
    <property type="match status" value="1"/>
</dbReference>
<dbReference type="InterPro" id="IPR017476">
    <property type="entry name" value="UDP-Glc/GDP-Man"/>
</dbReference>
<keyword evidence="6" id="KW-1185">Reference proteome</keyword>
<dbReference type="EMBL" id="CP003169">
    <property type="protein sequence ID" value="AEV71899.1"/>
    <property type="molecule type" value="Genomic_DNA"/>
</dbReference>
<dbReference type="SMART" id="SM00984">
    <property type="entry name" value="UDPG_MGDP_dh_C"/>
    <property type="match status" value="1"/>
</dbReference>
<dbReference type="PIRSF" id="PIRSF000124">
    <property type="entry name" value="UDPglc_GDPman_dh"/>
    <property type="match status" value="1"/>
</dbReference>
<dbReference type="GO" id="GO:0016616">
    <property type="term" value="F:oxidoreductase activity, acting on the CH-OH group of donors, NAD or NADP as acceptor"/>
    <property type="evidence" value="ECO:0007669"/>
    <property type="project" value="InterPro"/>
</dbReference>
<dbReference type="InterPro" id="IPR008927">
    <property type="entry name" value="6-PGluconate_DH-like_C_sf"/>
</dbReference>
<dbReference type="AlphaFoldDB" id="G8RX42"/>
<dbReference type="HOGENOM" id="CLU_023810_3_2_11"/>
<organism evidence="5 6">
    <name type="scientific">Mycolicibacterium rhodesiae (strain NBB3)</name>
    <name type="common">Mycobacterium rhodesiae</name>
    <dbReference type="NCBI Taxonomy" id="710685"/>
    <lineage>
        <taxon>Bacteria</taxon>
        <taxon>Bacillati</taxon>
        <taxon>Actinomycetota</taxon>
        <taxon>Actinomycetes</taxon>
        <taxon>Mycobacteriales</taxon>
        <taxon>Mycobacteriaceae</taxon>
        <taxon>Mycolicibacterium</taxon>
    </lineage>
</organism>
<protein>
    <submittedName>
        <fullName evidence="5">Nucleotide sugar dehydrogenase</fullName>
    </submittedName>
</protein>
<dbReference type="InterPro" id="IPR014026">
    <property type="entry name" value="UDP-Glc/GDP-Man_DH_dimer"/>
</dbReference>
<evidence type="ECO:0000256" key="3">
    <source>
        <dbReference type="PIRNR" id="PIRNR000124"/>
    </source>
</evidence>
<dbReference type="InterPro" id="IPR036220">
    <property type="entry name" value="UDP-Glc/GDP-Man_DH_C_sf"/>
</dbReference>
<dbReference type="GO" id="GO:0016628">
    <property type="term" value="F:oxidoreductase activity, acting on the CH-CH group of donors, NAD or NADP as acceptor"/>
    <property type="evidence" value="ECO:0007669"/>
    <property type="project" value="InterPro"/>
</dbReference>
<evidence type="ECO:0000259" key="4">
    <source>
        <dbReference type="SMART" id="SM00984"/>
    </source>
</evidence>
<keyword evidence="2" id="KW-0520">NAD</keyword>
<dbReference type="InterPro" id="IPR001732">
    <property type="entry name" value="UDP-Glc/GDP-Man_DH_N"/>
</dbReference>
<evidence type="ECO:0000313" key="6">
    <source>
        <dbReference type="Proteomes" id="UP000005442"/>
    </source>
</evidence>
<dbReference type="Pfam" id="PF00984">
    <property type="entry name" value="UDPG_MGDP_dh"/>
    <property type="match status" value="1"/>
</dbReference>
<keyword evidence="1" id="KW-0560">Oxidoreductase</keyword>
<dbReference type="Proteomes" id="UP000005442">
    <property type="component" value="Chromosome"/>
</dbReference>
<dbReference type="InterPro" id="IPR028359">
    <property type="entry name" value="UDP_ManNAc/GlcNAc_DH"/>
</dbReference>
<dbReference type="Gene3D" id="3.40.50.720">
    <property type="entry name" value="NAD(P)-binding Rossmann-like Domain"/>
    <property type="match status" value="2"/>
</dbReference>
<dbReference type="PATRIC" id="fig|710685.3.peg.1286"/>
<proteinExistence type="inferred from homology"/>
<evidence type="ECO:0000313" key="5">
    <source>
        <dbReference type="EMBL" id="AEV71899.1"/>
    </source>
</evidence>
<accession>G8RX42</accession>
<dbReference type="SUPFAM" id="SSF52413">
    <property type="entry name" value="UDP-glucose/GDP-mannose dehydrogenase C-terminal domain"/>
    <property type="match status" value="1"/>
</dbReference>
<dbReference type="KEGG" id="mrh:MycrhN_1278"/>
<dbReference type="STRING" id="710685.MycrhN_1278"/>
<name>G8RX42_MYCRN</name>
<dbReference type="PIRSF" id="PIRSF500136">
    <property type="entry name" value="UDP_ManNAc_DH"/>
    <property type="match status" value="1"/>
</dbReference>
<dbReference type="PANTHER" id="PTHR43491:SF1">
    <property type="entry name" value="UDP-N-ACETYL-D-MANNOSAMINE DEHYDROGENASE"/>
    <property type="match status" value="1"/>
</dbReference>
<dbReference type="SUPFAM" id="SSF48179">
    <property type="entry name" value="6-phosphogluconate dehydrogenase C-terminal domain-like"/>
    <property type="match status" value="1"/>
</dbReference>
<comment type="similarity">
    <text evidence="3">Belongs to the UDP-glucose/GDP-mannose dehydrogenase family.</text>
</comment>
<evidence type="ECO:0000256" key="2">
    <source>
        <dbReference type="ARBA" id="ARBA00023027"/>
    </source>
</evidence>
<feature type="domain" description="UDP-glucose/GDP-mannose dehydrogenase C-terminal" evidence="4">
    <location>
        <begin position="364"/>
        <end position="463"/>
    </location>
</feature>
<sequence length="478" mass="51270">MFDNVGELHHRGSDLCSAAPYVGGQLMPAPSFISPHAEALFQKLSTRTARTAVIGLGYVGLPLAVEFGNAGFSVVGIDLDQNKCEAINAGTSYIADVPGASVSSLVDAGRLRAVPNLEAADSLDTINICVPTPLRKTRDPDMTYVLSAAQLVKEHLQPGMLVVLESTTYPGTTDEIVRNILEETGLRAGLDFFLAFSPERVDPGNVKWNTKNVPKVVGGLTSDCSALAAELYGASIDRVVQVSSPRAAEMVKLLENTFRAINIGLVNEMALMCDRIGIDVWEVIEAAATKPFGFMPFYPGPGLGGHCIPIDPFYLSWKVKEVGFEARFIELAGHVNASMPRYVVDKIADALNEQGKSIKGANILVMGIAYKPNVDDVRESPALDVITLLVKKGADVIYHDPFVPHVDAEHSVLGRRMDSVPYSRETVAAADCVVVATDHQAFDYVELVQAARVIVDTRNAVKVSAPNVFKLGAPNPGA</sequence>
<evidence type="ECO:0000256" key="1">
    <source>
        <dbReference type="ARBA" id="ARBA00023002"/>
    </source>
</evidence>
<dbReference type="InterPro" id="IPR014027">
    <property type="entry name" value="UDP-Glc/GDP-Man_DH_C"/>
</dbReference>
<dbReference type="eggNOG" id="COG0677">
    <property type="taxonomic scope" value="Bacteria"/>
</dbReference>
<dbReference type="InterPro" id="IPR036291">
    <property type="entry name" value="NAD(P)-bd_dom_sf"/>
</dbReference>
<dbReference type="PANTHER" id="PTHR43491">
    <property type="entry name" value="UDP-N-ACETYL-D-MANNOSAMINE DEHYDROGENASE"/>
    <property type="match status" value="1"/>
</dbReference>